<comment type="caution">
    <text evidence="2">The sequence shown here is derived from an EMBL/GenBank/DDBJ whole genome shotgun (WGS) entry which is preliminary data.</text>
</comment>
<feature type="region of interest" description="Disordered" evidence="1">
    <location>
        <begin position="456"/>
        <end position="501"/>
    </location>
</feature>
<protein>
    <submittedName>
        <fullName evidence="2">Uncharacterized protein</fullName>
    </submittedName>
</protein>
<evidence type="ECO:0000313" key="3">
    <source>
        <dbReference type="Proteomes" id="UP000756921"/>
    </source>
</evidence>
<accession>A0A9P6G5L5</accession>
<dbReference type="Proteomes" id="UP000756921">
    <property type="component" value="Unassembled WGS sequence"/>
</dbReference>
<feature type="compositionally biased region" description="Low complexity" evidence="1">
    <location>
        <begin position="314"/>
        <end position="323"/>
    </location>
</feature>
<feature type="compositionally biased region" description="Polar residues" evidence="1">
    <location>
        <begin position="384"/>
        <end position="394"/>
    </location>
</feature>
<feature type="compositionally biased region" description="Acidic residues" evidence="1">
    <location>
        <begin position="562"/>
        <end position="571"/>
    </location>
</feature>
<sequence length="579" mass="63608">MFSPTYAYLSTAATETANATNALVGSTSAENTQSNSIMRACNHSRGKSLADCGFNVDYDTKEVEHLAQEIRDGTVAEILLQLFVQWIFQDERNYEEAKKYIRELGVDQDYPLSRITNESVRRVVEGCYELRPEYKAPIIEERKDTMSLLEILQESAIKSSTPKTSLRSRVSLRPSLRKTSLFFPTHSPSFKEEPPLKGTEEKSIIFESHLKSPISSPITPREAGSLLKLKKTPSVTASIGSRGGVATAPRARSQQYPPDTPDRPAPLTVTKSKTTSTLRAETARSVSTPSRTRWVVPLPPDGDSPPPPVPAIPSPSQFTPLSKSKSKTKPRPKYVLIPPRYARQPSNLSPFASKDEDDATIVGSFTTAATKSPDSLLPSVVKPPTNSAASSIYSDTHEPKRFSAFEVTDTTRPVQCRASGYTDTSDDWSTIGDETSEAEDMAQPASLYDSFGFLKEASSPTQDEGIDCFPDTPTQRPPRVDSLPKAREMSWTPGPSKVPPEKRAAAKLARQEAIDGNEMWMRTFDDLPLRRFVSRLDVGPPRVGAPHPPAHPPAPAPIHMSEDEEDDVAAEEGERLLGL</sequence>
<organism evidence="2 3">
    <name type="scientific">Paraphaeosphaeria minitans</name>
    <dbReference type="NCBI Taxonomy" id="565426"/>
    <lineage>
        <taxon>Eukaryota</taxon>
        <taxon>Fungi</taxon>
        <taxon>Dikarya</taxon>
        <taxon>Ascomycota</taxon>
        <taxon>Pezizomycotina</taxon>
        <taxon>Dothideomycetes</taxon>
        <taxon>Pleosporomycetidae</taxon>
        <taxon>Pleosporales</taxon>
        <taxon>Massarineae</taxon>
        <taxon>Didymosphaeriaceae</taxon>
        <taxon>Paraphaeosphaeria</taxon>
    </lineage>
</organism>
<name>A0A9P6G5L5_9PLEO</name>
<gene>
    <name evidence="2" type="ORF">PMIN01_12658</name>
</gene>
<feature type="compositionally biased region" description="Basic and acidic residues" evidence="1">
    <location>
        <begin position="478"/>
        <end position="488"/>
    </location>
</feature>
<dbReference type="AlphaFoldDB" id="A0A9P6G5L5"/>
<feature type="region of interest" description="Disordered" evidence="1">
    <location>
        <begin position="369"/>
        <end position="394"/>
    </location>
</feature>
<reference evidence="2" key="1">
    <citation type="journal article" date="2020" name="Mol. Plant Microbe Interact.">
        <title>Genome Sequence of the Biocontrol Agent Coniothyrium minitans strain Conio (IMI 134523).</title>
        <authorList>
            <person name="Patel D."/>
            <person name="Shittu T.A."/>
            <person name="Baroncelli R."/>
            <person name="Muthumeenakshi S."/>
            <person name="Osborne T.H."/>
            <person name="Janganan T.K."/>
            <person name="Sreenivasaprasad S."/>
        </authorList>
    </citation>
    <scope>NUCLEOTIDE SEQUENCE</scope>
    <source>
        <strain evidence="2">Conio</strain>
    </source>
</reference>
<feature type="region of interest" description="Disordered" evidence="1">
    <location>
        <begin position="537"/>
        <end position="579"/>
    </location>
</feature>
<feature type="compositionally biased region" description="Low complexity" evidence="1">
    <location>
        <begin position="267"/>
        <end position="278"/>
    </location>
</feature>
<feature type="compositionally biased region" description="Pro residues" evidence="1">
    <location>
        <begin position="297"/>
        <end position="313"/>
    </location>
</feature>
<feature type="region of interest" description="Disordered" evidence="1">
    <location>
        <begin position="416"/>
        <end position="442"/>
    </location>
</feature>
<feature type="compositionally biased region" description="Pro residues" evidence="1">
    <location>
        <begin position="546"/>
        <end position="556"/>
    </location>
</feature>
<dbReference type="EMBL" id="WJXW01000017">
    <property type="protein sequence ID" value="KAF9728968.1"/>
    <property type="molecule type" value="Genomic_DNA"/>
</dbReference>
<evidence type="ECO:0000256" key="1">
    <source>
        <dbReference type="SAM" id="MobiDB-lite"/>
    </source>
</evidence>
<evidence type="ECO:0000313" key="2">
    <source>
        <dbReference type="EMBL" id="KAF9728968.1"/>
    </source>
</evidence>
<keyword evidence="3" id="KW-1185">Reference proteome</keyword>
<feature type="region of interest" description="Disordered" evidence="1">
    <location>
        <begin position="236"/>
        <end position="355"/>
    </location>
</feature>
<dbReference type="OrthoDB" id="3678410at2759"/>
<proteinExistence type="predicted"/>